<evidence type="ECO:0000256" key="3">
    <source>
        <dbReference type="SAM" id="MobiDB-lite"/>
    </source>
</evidence>
<evidence type="ECO:0000313" key="4">
    <source>
        <dbReference type="EMBL" id="RKP33880.1"/>
    </source>
</evidence>
<dbReference type="PANTHER" id="PTHR16184">
    <property type="entry name" value="ELONGATOR COMPLEX PROTEIN 6"/>
    <property type="match status" value="1"/>
</dbReference>
<dbReference type="Pfam" id="PF09807">
    <property type="entry name" value="ELP6"/>
    <property type="match status" value="2"/>
</dbReference>
<dbReference type="GO" id="GO:0033588">
    <property type="term" value="C:elongator holoenzyme complex"/>
    <property type="evidence" value="ECO:0007669"/>
    <property type="project" value="InterPro"/>
</dbReference>
<evidence type="ECO:0000256" key="1">
    <source>
        <dbReference type="ARBA" id="ARBA00005043"/>
    </source>
</evidence>
<gene>
    <name evidence="4" type="ORF">BJ085DRAFT_29145</name>
</gene>
<organism evidence="4 5">
    <name type="scientific">Dimargaris cristalligena</name>
    <dbReference type="NCBI Taxonomy" id="215637"/>
    <lineage>
        <taxon>Eukaryota</taxon>
        <taxon>Fungi</taxon>
        <taxon>Fungi incertae sedis</taxon>
        <taxon>Zoopagomycota</taxon>
        <taxon>Kickxellomycotina</taxon>
        <taxon>Dimargaritomycetes</taxon>
        <taxon>Dimargaritales</taxon>
        <taxon>Dimargaritaceae</taxon>
        <taxon>Dimargaris</taxon>
    </lineage>
</organism>
<dbReference type="PANTHER" id="PTHR16184:SF6">
    <property type="entry name" value="ELONGATOR COMPLEX PROTEIN 6"/>
    <property type="match status" value="1"/>
</dbReference>
<dbReference type="UniPathway" id="UPA00988"/>
<sequence length="322" mass="34799">MGFPTLSTALGFGPPYHLPTQGTLLITDTLTSDASFLIHHIVTNALQTPPPAPHSPESPPSAGTMPTTAAMGVAKPRVIMVGLAHIFNHYLLISRKLGLNLLPQREQRQYIYIDGVSLTSPFAKHRRFHPADRSSQNPTAPDYYCPPFDPPTDCSHHATAYTSSQRYLTDLLHIIVGFMDIGGVGVGTGGSGDQSTPSPSLIFDDIAVLWNLGMHPSAILEFLQACKFHVESRNGSLTLLAHTDRCLSGQAQKADDEGPLATGGYEYFVKSLMYLASYILQAESLPSGHSRDVHGQLLHALRGNSGNMMERPNARSSCLASN</sequence>
<reference evidence="5" key="1">
    <citation type="journal article" date="2018" name="Nat. Microbiol.">
        <title>Leveraging single-cell genomics to expand the fungal tree of life.</title>
        <authorList>
            <person name="Ahrendt S.R."/>
            <person name="Quandt C.A."/>
            <person name="Ciobanu D."/>
            <person name="Clum A."/>
            <person name="Salamov A."/>
            <person name="Andreopoulos B."/>
            <person name="Cheng J.F."/>
            <person name="Woyke T."/>
            <person name="Pelin A."/>
            <person name="Henrissat B."/>
            <person name="Reynolds N.K."/>
            <person name="Benny G.L."/>
            <person name="Smith M.E."/>
            <person name="James T.Y."/>
            <person name="Grigoriev I.V."/>
        </authorList>
    </citation>
    <scope>NUCLEOTIDE SEQUENCE [LARGE SCALE GENOMIC DNA]</scope>
    <source>
        <strain evidence="5">RSA 468</strain>
    </source>
</reference>
<protein>
    <submittedName>
        <fullName evidence="4">Uncharacterized protein</fullName>
    </submittedName>
</protein>
<comment type="similarity">
    <text evidence="2">Belongs to the ELP6 family.</text>
</comment>
<comment type="pathway">
    <text evidence="1">tRNA modification; 5-methoxycarbonylmethyl-2-thiouridine-tRNA biosynthesis.</text>
</comment>
<dbReference type="Proteomes" id="UP000268162">
    <property type="component" value="Unassembled WGS sequence"/>
</dbReference>
<name>A0A4P9ZNJ5_9FUNG</name>
<proteinExistence type="inferred from homology"/>
<accession>A0A4P9ZNJ5</accession>
<dbReference type="STRING" id="215637.A0A4P9ZNJ5"/>
<feature type="region of interest" description="Disordered" evidence="3">
    <location>
        <begin position="47"/>
        <end position="67"/>
    </location>
</feature>
<dbReference type="InterPro" id="IPR018627">
    <property type="entry name" value="ELP6"/>
</dbReference>
<dbReference type="InterPro" id="IPR027417">
    <property type="entry name" value="P-loop_NTPase"/>
</dbReference>
<dbReference type="GO" id="GO:0002098">
    <property type="term" value="P:tRNA wobble uridine modification"/>
    <property type="evidence" value="ECO:0007669"/>
    <property type="project" value="InterPro"/>
</dbReference>
<feature type="compositionally biased region" description="Pro residues" evidence="3">
    <location>
        <begin position="48"/>
        <end position="59"/>
    </location>
</feature>
<keyword evidence="5" id="KW-1185">Reference proteome</keyword>
<dbReference type="EMBL" id="ML003496">
    <property type="protein sequence ID" value="RKP33880.1"/>
    <property type="molecule type" value="Genomic_DNA"/>
</dbReference>
<evidence type="ECO:0000256" key="2">
    <source>
        <dbReference type="ARBA" id="ARBA00008837"/>
    </source>
</evidence>
<evidence type="ECO:0000313" key="5">
    <source>
        <dbReference type="Proteomes" id="UP000268162"/>
    </source>
</evidence>
<dbReference type="Gene3D" id="3.40.50.300">
    <property type="entry name" value="P-loop containing nucleotide triphosphate hydrolases"/>
    <property type="match status" value="1"/>
</dbReference>
<dbReference type="AlphaFoldDB" id="A0A4P9ZNJ5"/>